<dbReference type="EMBL" id="GGFL01011404">
    <property type="protein sequence ID" value="MBW75582.1"/>
    <property type="molecule type" value="Transcribed_RNA"/>
</dbReference>
<accession>A0A2M4DDC2</accession>
<protein>
    <submittedName>
        <fullName evidence="1">Putative secreted protein</fullName>
    </submittedName>
</protein>
<evidence type="ECO:0000313" key="1">
    <source>
        <dbReference type="EMBL" id="MBW75582.1"/>
    </source>
</evidence>
<name>A0A2M4DDC2_ANODA</name>
<organism evidence="1">
    <name type="scientific">Anopheles darlingi</name>
    <name type="common">Mosquito</name>
    <dbReference type="NCBI Taxonomy" id="43151"/>
    <lineage>
        <taxon>Eukaryota</taxon>
        <taxon>Metazoa</taxon>
        <taxon>Ecdysozoa</taxon>
        <taxon>Arthropoda</taxon>
        <taxon>Hexapoda</taxon>
        <taxon>Insecta</taxon>
        <taxon>Pterygota</taxon>
        <taxon>Neoptera</taxon>
        <taxon>Endopterygota</taxon>
        <taxon>Diptera</taxon>
        <taxon>Nematocera</taxon>
        <taxon>Culicoidea</taxon>
        <taxon>Culicidae</taxon>
        <taxon>Anophelinae</taxon>
        <taxon>Anopheles</taxon>
    </lineage>
</organism>
<reference evidence="1" key="1">
    <citation type="submission" date="2018-01" db="EMBL/GenBank/DDBJ databases">
        <title>An insight into the sialome of Amazonian anophelines.</title>
        <authorList>
            <person name="Ribeiro J.M."/>
            <person name="Scarpassa V."/>
            <person name="Calvo E."/>
        </authorList>
    </citation>
    <scope>NUCLEOTIDE SEQUENCE</scope>
</reference>
<dbReference type="AlphaFoldDB" id="A0A2M4DDC2"/>
<proteinExistence type="predicted"/>
<sequence length="102" mass="11117">MSSFASKEAIPPLPAACVFTYLFILSQTSSIRCTNALIRLLVKAGVISARRFFHFSPLKLNGLRASRGSDFSSTVSEKSLSAKLWKPLLSTSLIRPGSRIIS</sequence>